<evidence type="ECO:0000313" key="7">
    <source>
        <dbReference type="Proteomes" id="UP001597601"/>
    </source>
</evidence>
<dbReference type="Proteomes" id="UP001597601">
    <property type="component" value="Unassembled WGS sequence"/>
</dbReference>
<dbReference type="PRINTS" id="PR00038">
    <property type="entry name" value="HTHLUXR"/>
</dbReference>
<name>A0ABW5XTZ6_9SPHI</name>
<dbReference type="RefSeq" id="WP_377130131.1">
    <property type="nucleotide sequence ID" value="NZ_JBHUHN010000001.1"/>
</dbReference>
<reference evidence="7" key="1">
    <citation type="journal article" date="2019" name="Int. J. Syst. Evol. Microbiol.">
        <title>The Global Catalogue of Microorganisms (GCM) 10K type strain sequencing project: providing services to taxonomists for standard genome sequencing and annotation.</title>
        <authorList>
            <consortium name="The Broad Institute Genomics Platform"/>
            <consortium name="The Broad Institute Genome Sequencing Center for Infectious Disease"/>
            <person name="Wu L."/>
            <person name="Ma J."/>
        </authorList>
    </citation>
    <scope>NUCLEOTIDE SEQUENCE [LARGE SCALE GENOMIC DNA]</scope>
    <source>
        <strain evidence="7">KCTC 52232</strain>
    </source>
</reference>
<dbReference type="InterPro" id="IPR011006">
    <property type="entry name" value="CheY-like_superfamily"/>
</dbReference>
<feature type="domain" description="Response regulatory" evidence="5">
    <location>
        <begin position="4"/>
        <end position="120"/>
    </location>
</feature>
<accession>A0ABW5XTZ6</accession>
<dbReference type="SMART" id="SM00421">
    <property type="entry name" value="HTH_LUXR"/>
    <property type="match status" value="1"/>
</dbReference>
<dbReference type="InterPro" id="IPR000792">
    <property type="entry name" value="Tscrpt_reg_LuxR_C"/>
</dbReference>
<dbReference type="InterPro" id="IPR001789">
    <property type="entry name" value="Sig_transdc_resp-reg_receiver"/>
</dbReference>
<sequence length="215" mass="23415">MPIKIAIAEDNSFALRACVNKVSCQPDLKLVATAFNGKELLEELSRHRVDVILMDIMMPGMDGIACTRQVKQLHPQIKVIMLTTFDDDQNILNAIMAGASGYLLKDESTEGVVNAIRDALGGGAPMSAGVASKVLNLLRNPAPQSAVDILENFGLSSREIELLVQLKNGLSYEHIAENLCISHGTVRTHINNIYRKLQVNNKVNALSKATANRLI</sequence>
<dbReference type="EMBL" id="JBHUON010000027">
    <property type="protein sequence ID" value="MFD2866489.1"/>
    <property type="molecule type" value="Genomic_DNA"/>
</dbReference>
<comment type="caution">
    <text evidence="6">The sequence shown here is derived from an EMBL/GenBank/DDBJ whole genome shotgun (WGS) entry which is preliminary data.</text>
</comment>
<evidence type="ECO:0000256" key="3">
    <source>
        <dbReference type="PROSITE-ProRule" id="PRU00169"/>
    </source>
</evidence>
<keyword evidence="2" id="KW-0238">DNA-binding</keyword>
<evidence type="ECO:0000256" key="1">
    <source>
        <dbReference type="ARBA" id="ARBA00022553"/>
    </source>
</evidence>
<dbReference type="InterPro" id="IPR039420">
    <property type="entry name" value="WalR-like"/>
</dbReference>
<keyword evidence="7" id="KW-1185">Reference proteome</keyword>
<feature type="domain" description="HTH luxR-type" evidence="4">
    <location>
        <begin position="148"/>
        <end position="213"/>
    </location>
</feature>
<protein>
    <submittedName>
        <fullName evidence="6">Response regulator</fullName>
    </submittedName>
</protein>
<dbReference type="InterPro" id="IPR058245">
    <property type="entry name" value="NreC/VraR/RcsB-like_REC"/>
</dbReference>
<dbReference type="Gene3D" id="3.40.50.2300">
    <property type="match status" value="1"/>
</dbReference>
<dbReference type="SUPFAM" id="SSF52172">
    <property type="entry name" value="CheY-like"/>
    <property type="match status" value="1"/>
</dbReference>
<evidence type="ECO:0000313" key="6">
    <source>
        <dbReference type="EMBL" id="MFD2866489.1"/>
    </source>
</evidence>
<gene>
    <name evidence="6" type="ORF">ACFSYC_17470</name>
</gene>
<dbReference type="PANTHER" id="PTHR43214">
    <property type="entry name" value="TWO-COMPONENT RESPONSE REGULATOR"/>
    <property type="match status" value="1"/>
</dbReference>
<dbReference type="Pfam" id="PF00072">
    <property type="entry name" value="Response_reg"/>
    <property type="match status" value="1"/>
</dbReference>
<dbReference type="CDD" id="cd06170">
    <property type="entry name" value="LuxR_C_like"/>
    <property type="match status" value="1"/>
</dbReference>
<dbReference type="InterPro" id="IPR016032">
    <property type="entry name" value="Sig_transdc_resp-reg_C-effctor"/>
</dbReference>
<evidence type="ECO:0000259" key="5">
    <source>
        <dbReference type="PROSITE" id="PS50110"/>
    </source>
</evidence>
<dbReference type="Pfam" id="PF00196">
    <property type="entry name" value="GerE"/>
    <property type="match status" value="1"/>
</dbReference>
<dbReference type="SUPFAM" id="SSF46894">
    <property type="entry name" value="C-terminal effector domain of the bipartite response regulators"/>
    <property type="match status" value="1"/>
</dbReference>
<organism evidence="6 7">
    <name type="scientific">Mucilaginibacter antarcticus</name>
    <dbReference type="NCBI Taxonomy" id="1855725"/>
    <lineage>
        <taxon>Bacteria</taxon>
        <taxon>Pseudomonadati</taxon>
        <taxon>Bacteroidota</taxon>
        <taxon>Sphingobacteriia</taxon>
        <taxon>Sphingobacteriales</taxon>
        <taxon>Sphingobacteriaceae</taxon>
        <taxon>Mucilaginibacter</taxon>
    </lineage>
</organism>
<evidence type="ECO:0000259" key="4">
    <source>
        <dbReference type="PROSITE" id="PS50043"/>
    </source>
</evidence>
<keyword evidence="1 3" id="KW-0597">Phosphoprotein</keyword>
<dbReference type="PROSITE" id="PS00622">
    <property type="entry name" value="HTH_LUXR_1"/>
    <property type="match status" value="1"/>
</dbReference>
<dbReference type="PROSITE" id="PS50043">
    <property type="entry name" value="HTH_LUXR_2"/>
    <property type="match status" value="1"/>
</dbReference>
<dbReference type="SMART" id="SM00448">
    <property type="entry name" value="REC"/>
    <property type="match status" value="1"/>
</dbReference>
<feature type="modified residue" description="4-aspartylphosphate" evidence="3">
    <location>
        <position position="55"/>
    </location>
</feature>
<evidence type="ECO:0000256" key="2">
    <source>
        <dbReference type="ARBA" id="ARBA00023125"/>
    </source>
</evidence>
<dbReference type="PROSITE" id="PS50110">
    <property type="entry name" value="RESPONSE_REGULATORY"/>
    <property type="match status" value="1"/>
</dbReference>
<dbReference type="CDD" id="cd17535">
    <property type="entry name" value="REC_NarL-like"/>
    <property type="match status" value="1"/>
</dbReference>
<proteinExistence type="predicted"/>